<evidence type="ECO:0000313" key="2">
    <source>
        <dbReference type="EMBL" id="GAG37333.1"/>
    </source>
</evidence>
<dbReference type="PANTHER" id="PTHR43081:SF1">
    <property type="entry name" value="ADENYLATE CYCLASE, TERMINAL-DIFFERENTIATION SPECIFIC"/>
    <property type="match status" value="1"/>
</dbReference>
<accession>X0XL00</accession>
<dbReference type="EMBL" id="BARS01041910">
    <property type="protein sequence ID" value="GAG37333.1"/>
    <property type="molecule type" value="Genomic_DNA"/>
</dbReference>
<reference evidence="2" key="1">
    <citation type="journal article" date="2014" name="Front. Microbiol.">
        <title>High frequency of phylogenetically diverse reductive dehalogenase-homologous genes in deep subseafloor sedimentary metagenomes.</title>
        <authorList>
            <person name="Kawai M."/>
            <person name="Futagami T."/>
            <person name="Toyoda A."/>
            <person name="Takaki Y."/>
            <person name="Nishi S."/>
            <person name="Hori S."/>
            <person name="Arai W."/>
            <person name="Tsubouchi T."/>
            <person name="Morono Y."/>
            <person name="Uchiyama I."/>
            <person name="Ito T."/>
            <person name="Fujiyama A."/>
            <person name="Inagaki F."/>
            <person name="Takami H."/>
        </authorList>
    </citation>
    <scope>NUCLEOTIDE SEQUENCE</scope>
    <source>
        <strain evidence="2">Expedition CK06-06</strain>
    </source>
</reference>
<dbReference type="Gene3D" id="3.30.70.1230">
    <property type="entry name" value="Nucleotide cyclase"/>
    <property type="match status" value="1"/>
</dbReference>
<dbReference type="InterPro" id="IPR029787">
    <property type="entry name" value="Nucleotide_cyclase"/>
</dbReference>
<dbReference type="SMART" id="SM00044">
    <property type="entry name" value="CYCc"/>
    <property type="match status" value="1"/>
</dbReference>
<dbReference type="CDD" id="cd07302">
    <property type="entry name" value="CHD"/>
    <property type="match status" value="1"/>
</dbReference>
<dbReference type="Pfam" id="PF00211">
    <property type="entry name" value="Guanylate_cyc"/>
    <property type="match status" value="1"/>
</dbReference>
<feature type="non-terminal residue" evidence="2">
    <location>
        <position position="252"/>
    </location>
</feature>
<dbReference type="InterPro" id="IPR050697">
    <property type="entry name" value="Adenylyl/Guanylyl_Cyclase_3/4"/>
</dbReference>
<comment type="caution">
    <text evidence="2">The sequence shown here is derived from an EMBL/GenBank/DDBJ whole genome shotgun (WGS) entry which is preliminary data.</text>
</comment>
<dbReference type="GO" id="GO:0035556">
    <property type="term" value="P:intracellular signal transduction"/>
    <property type="evidence" value="ECO:0007669"/>
    <property type="project" value="InterPro"/>
</dbReference>
<name>X0XL00_9ZZZZ</name>
<sequence>GSKLEIVCPECGNINPLGSNFCNGCGHDLTEAKSAPPIDYSQPQSYTPKFLADKILTTRGSIEGERKLVTVLFADVANYTSISEKLDPEEVHQIMDGCFKVLMDEIHRYEGTIDKFTGDGVMAIFGAPVAHEDHAQRACYAALAIQGAIKEYGEKIEKECGVEFKMRVGLNSGPVIVGSVGNDLRMDYTAIGDTTNLASRMESMTKPGTVLVSANTHKMAADYFKFKPLGKVEVKGKEEPVEAYQLIEAGEV</sequence>
<dbReference type="PANTHER" id="PTHR43081">
    <property type="entry name" value="ADENYLATE CYCLASE, TERMINAL-DIFFERENTIATION SPECIFIC-RELATED"/>
    <property type="match status" value="1"/>
</dbReference>
<gene>
    <name evidence="2" type="ORF">S01H1_63655</name>
</gene>
<feature type="non-terminal residue" evidence="2">
    <location>
        <position position="1"/>
    </location>
</feature>
<dbReference type="GO" id="GO:0006171">
    <property type="term" value="P:cAMP biosynthetic process"/>
    <property type="evidence" value="ECO:0007669"/>
    <property type="project" value="TreeGrafter"/>
</dbReference>
<evidence type="ECO:0000259" key="1">
    <source>
        <dbReference type="PROSITE" id="PS50125"/>
    </source>
</evidence>
<dbReference type="SUPFAM" id="SSF55073">
    <property type="entry name" value="Nucleotide cyclase"/>
    <property type="match status" value="1"/>
</dbReference>
<dbReference type="AlphaFoldDB" id="X0XL00"/>
<organism evidence="2">
    <name type="scientific">marine sediment metagenome</name>
    <dbReference type="NCBI Taxonomy" id="412755"/>
    <lineage>
        <taxon>unclassified sequences</taxon>
        <taxon>metagenomes</taxon>
        <taxon>ecological metagenomes</taxon>
    </lineage>
</organism>
<protein>
    <recommendedName>
        <fullName evidence="1">Guanylate cyclase domain-containing protein</fullName>
    </recommendedName>
</protein>
<feature type="domain" description="Guanylate cyclase" evidence="1">
    <location>
        <begin position="70"/>
        <end position="202"/>
    </location>
</feature>
<dbReference type="InterPro" id="IPR001054">
    <property type="entry name" value="A/G_cyclase"/>
</dbReference>
<dbReference type="PROSITE" id="PS50125">
    <property type="entry name" value="GUANYLATE_CYCLASE_2"/>
    <property type="match status" value="1"/>
</dbReference>
<proteinExistence type="predicted"/>